<evidence type="ECO:0000313" key="2">
    <source>
        <dbReference type="EMBL" id="KAL1495462.1"/>
    </source>
</evidence>
<dbReference type="AlphaFoldDB" id="A0AB34ICD5"/>
<reference evidence="2 3" key="1">
    <citation type="journal article" date="2024" name="Science">
        <title>Giant polyketide synthase enzymes in the biosynthesis of giant marine polyether toxins.</title>
        <authorList>
            <person name="Fallon T.R."/>
            <person name="Shende V.V."/>
            <person name="Wierzbicki I.H."/>
            <person name="Pendleton A.L."/>
            <person name="Watervoot N.F."/>
            <person name="Auber R.P."/>
            <person name="Gonzalez D.J."/>
            <person name="Wisecaver J.H."/>
            <person name="Moore B.S."/>
        </authorList>
    </citation>
    <scope>NUCLEOTIDE SEQUENCE [LARGE SCALE GENOMIC DNA]</scope>
    <source>
        <strain evidence="2 3">12B1</strain>
    </source>
</reference>
<feature type="region of interest" description="Disordered" evidence="1">
    <location>
        <begin position="128"/>
        <end position="171"/>
    </location>
</feature>
<name>A0AB34ICD5_PRYPA</name>
<dbReference type="Proteomes" id="UP001515480">
    <property type="component" value="Unassembled WGS sequence"/>
</dbReference>
<evidence type="ECO:0000256" key="1">
    <source>
        <dbReference type="SAM" id="MobiDB-lite"/>
    </source>
</evidence>
<organism evidence="2 3">
    <name type="scientific">Prymnesium parvum</name>
    <name type="common">Toxic golden alga</name>
    <dbReference type="NCBI Taxonomy" id="97485"/>
    <lineage>
        <taxon>Eukaryota</taxon>
        <taxon>Haptista</taxon>
        <taxon>Haptophyta</taxon>
        <taxon>Prymnesiophyceae</taxon>
        <taxon>Prymnesiales</taxon>
        <taxon>Prymnesiaceae</taxon>
        <taxon>Prymnesium</taxon>
    </lineage>
</organism>
<comment type="caution">
    <text evidence="2">The sequence shown here is derived from an EMBL/GenBank/DDBJ whole genome shotgun (WGS) entry which is preliminary data.</text>
</comment>
<protein>
    <submittedName>
        <fullName evidence="2">Uncharacterized protein</fullName>
    </submittedName>
</protein>
<keyword evidence="3" id="KW-1185">Reference proteome</keyword>
<gene>
    <name evidence="2" type="ORF">AB1Y20_016828</name>
</gene>
<accession>A0AB34ICD5</accession>
<evidence type="ECO:0000313" key="3">
    <source>
        <dbReference type="Proteomes" id="UP001515480"/>
    </source>
</evidence>
<dbReference type="EMBL" id="JBGBPQ010000032">
    <property type="protein sequence ID" value="KAL1495462.1"/>
    <property type="molecule type" value="Genomic_DNA"/>
</dbReference>
<proteinExistence type="predicted"/>
<sequence>MEYVLNVCHRIMGLVEGIQRYNRQGQGSLQGEFDQRLREEKDELQRELLRMQKQLELPEYDPCSITTTETAVVENGWVLRLLPNDDSKEEDGAHGNEKMDDLVQTASAGEPAHPMTFLAQSDLYRGTDEENAKCTEASRALESKQASASPMKIDDGETNLGNTNFDKGHRGSLGADSVKAVNDMHAESTHTLVPLKCDALHADPFLLLESGLQLISLPSLTNNDARTLTTDSFETKRKQKIGGQFVYSLRLKAGCDVPGQVCVRIPLETPMTQAIEYEHSGDAYVVRKYGHNAEVGADDQLEFTEIRDTHISFFGGIFVEVVVDHFCQFLIEVVASVHKDVPLPWVRAVHYLKNESKRDTIVDVFPFTGAVQRANVQLTGGGVDFQNRQPDYGQRQEETLTHGQYLRVAMVKMPFVERWPGFEACVLHGGRFVVTKYGTVVKDLVIPYSSDEVLAAREPSSIHKCG</sequence>